<evidence type="ECO:0000259" key="9">
    <source>
        <dbReference type="PROSITE" id="PS50893"/>
    </source>
</evidence>
<keyword evidence="4" id="KW-0677">Repeat</keyword>
<feature type="domain" description="ABC transporter" evidence="9">
    <location>
        <begin position="273"/>
        <end position="516"/>
    </location>
</feature>
<dbReference type="Gene3D" id="3.40.50.300">
    <property type="entry name" value="P-loop containing nucleotide triphosphate hydrolases"/>
    <property type="match status" value="2"/>
</dbReference>
<evidence type="ECO:0000256" key="3">
    <source>
        <dbReference type="ARBA" id="ARBA00022597"/>
    </source>
</evidence>
<gene>
    <name evidence="10" type="ordered locus">Hsero_1017</name>
</gene>
<keyword evidence="2" id="KW-1003">Cell membrane</keyword>
<dbReference type="GO" id="GO:0005524">
    <property type="term" value="F:ATP binding"/>
    <property type="evidence" value="ECO:0007669"/>
    <property type="project" value="UniProtKB-KW"/>
</dbReference>
<evidence type="ECO:0000313" key="11">
    <source>
        <dbReference type="Proteomes" id="UP000000329"/>
    </source>
</evidence>
<evidence type="ECO:0000256" key="5">
    <source>
        <dbReference type="ARBA" id="ARBA00022741"/>
    </source>
</evidence>
<evidence type="ECO:0000256" key="8">
    <source>
        <dbReference type="ARBA" id="ARBA00023136"/>
    </source>
</evidence>
<keyword evidence="1" id="KW-0813">Transport</keyword>
<dbReference type="AlphaFoldDB" id="D8J0X9"/>
<evidence type="ECO:0000256" key="4">
    <source>
        <dbReference type="ARBA" id="ARBA00022737"/>
    </source>
</evidence>
<dbReference type="PANTHER" id="PTHR43790:SF1">
    <property type="entry name" value="XYLOSE IMPORT ATP-BINDING PROTEIN XYLG"/>
    <property type="match status" value="1"/>
</dbReference>
<dbReference type="KEGG" id="hse:Hsero_1017"/>
<dbReference type="GO" id="GO:0016887">
    <property type="term" value="F:ATP hydrolysis activity"/>
    <property type="evidence" value="ECO:0007669"/>
    <property type="project" value="InterPro"/>
</dbReference>
<dbReference type="EMBL" id="CP002039">
    <property type="protein sequence ID" value="ADJ62534.1"/>
    <property type="molecule type" value="Genomic_DNA"/>
</dbReference>
<accession>D8J0X9</accession>
<dbReference type="SUPFAM" id="SSF52540">
    <property type="entry name" value="P-loop containing nucleoside triphosphate hydrolases"/>
    <property type="match status" value="2"/>
</dbReference>
<keyword evidence="3 10" id="KW-0762">Sugar transport</keyword>
<dbReference type="CDD" id="cd03215">
    <property type="entry name" value="ABC_Carb_Monos_II"/>
    <property type="match status" value="1"/>
</dbReference>
<dbReference type="SMART" id="SM00382">
    <property type="entry name" value="AAA"/>
    <property type="match status" value="1"/>
</dbReference>
<organism evidence="10 11">
    <name type="scientific">Herbaspirillum seropedicae (strain SmR1)</name>
    <dbReference type="NCBI Taxonomy" id="757424"/>
    <lineage>
        <taxon>Bacteria</taxon>
        <taxon>Pseudomonadati</taxon>
        <taxon>Pseudomonadota</taxon>
        <taxon>Betaproteobacteria</taxon>
        <taxon>Burkholderiales</taxon>
        <taxon>Oxalobacteraceae</taxon>
        <taxon>Herbaspirillum</taxon>
    </lineage>
</organism>
<dbReference type="InterPro" id="IPR003439">
    <property type="entry name" value="ABC_transporter-like_ATP-bd"/>
</dbReference>
<keyword evidence="7" id="KW-1278">Translocase</keyword>
<evidence type="ECO:0000256" key="1">
    <source>
        <dbReference type="ARBA" id="ARBA00022448"/>
    </source>
</evidence>
<dbReference type="InterPro" id="IPR027417">
    <property type="entry name" value="P-loop_NTPase"/>
</dbReference>
<feature type="domain" description="ABC transporter" evidence="9">
    <location>
        <begin position="18"/>
        <end position="261"/>
    </location>
</feature>
<dbReference type="Proteomes" id="UP000000329">
    <property type="component" value="Chromosome"/>
</dbReference>
<proteinExistence type="predicted"/>
<protein>
    <submittedName>
        <fullName evidence="10">ABC-type sugar transport system, ATPase component protein</fullName>
    </submittedName>
</protein>
<evidence type="ECO:0000256" key="7">
    <source>
        <dbReference type="ARBA" id="ARBA00022967"/>
    </source>
</evidence>
<dbReference type="GeneID" id="29390981"/>
<keyword evidence="5" id="KW-0547">Nucleotide-binding</keyword>
<sequence>MTSQTTSSVSAAPAQEFLRLQGIHKRFAGVHALRGVDLTIHAGEIYHLLGENGCGKSTLIKIIAGAQPPSEGEIYIQGQRVAELTPLASLSLGIETVYQDLSLLPNMSVAENVALSEQLVHHQGRLARLFDRHALNQTAARALRAVNLPADADFLDTRVDELPIATRQLIAIARAIATSARMVIMDEPTTSLTQKEVDALVKVINGLRANGVAVLFVSHKLDECFAIGGQAIVFRDGEKVAQGPIQQFTKAQLGQLMTGKQLSQERYRVDAQLHKPLMEVRALGRHGAFEDVSFALRQGEILGITGLLDSGRNELALALAGVEPARAGQITLEGQPLSLRNPGDAITHGIGYVPEDRISEGLFLDKSIRDNIVTTILRKLRGKFGALDAAACQRFSTDTVRQLQIATPDVDRPVQSLSGGNQQRVLIGRWLAINPRVLILHGPTVGVDVGSKDIIYRIIQDLAQRGLGVILISDDLPELLQNCDNLLLMKRGRIVRRYAVEGLAESELFHDLVSEQSQES</sequence>
<dbReference type="InterPro" id="IPR003593">
    <property type="entry name" value="AAA+_ATPase"/>
</dbReference>
<keyword evidence="6" id="KW-0067">ATP-binding</keyword>
<dbReference type="InterPro" id="IPR017871">
    <property type="entry name" value="ABC_transporter-like_CS"/>
</dbReference>
<dbReference type="Pfam" id="PF00005">
    <property type="entry name" value="ABC_tran"/>
    <property type="match status" value="2"/>
</dbReference>
<dbReference type="CDD" id="cd03216">
    <property type="entry name" value="ABC_Carb_Monos_I"/>
    <property type="match status" value="1"/>
</dbReference>
<keyword evidence="8" id="KW-0472">Membrane</keyword>
<dbReference type="STRING" id="757424.Hsero_1017"/>
<dbReference type="PANTHER" id="PTHR43790">
    <property type="entry name" value="CARBOHYDRATE TRANSPORT ATP-BINDING PROTEIN MG119-RELATED"/>
    <property type="match status" value="1"/>
</dbReference>
<name>D8J0X9_HERSS</name>
<dbReference type="RefSeq" id="WP_013233047.1">
    <property type="nucleotide sequence ID" value="NC_014323.1"/>
</dbReference>
<dbReference type="PROSITE" id="PS00211">
    <property type="entry name" value="ABC_TRANSPORTER_1"/>
    <property type="match status" value="1"/>
</dbReference>
<evidence type="ECO:0000313" key="10">
    <source>
        <dbReference type="EMBL" id="ADJ62534.1"/>
    </source>
</evidence>
<dbReference type="HOGENOM" id="CLU_000604_92_3_4"/>
<dbReference type="PROSITE" id="PS50893">
    <property type="entry name" value="ABC_TRANSPORTER_2"/>
    <property type="match status" value="2"/>
</dbReference>
<keyword evidence="11" id="KW-1185">Reference proteome</keyword>
<evidence type="ECO:0000256" key="6">
    <source>
        <dbReference type="ARBA" id="ARBA00022840"/>
    </source>
</evidence>
<dbReference type="InterPro" id="IPR050107">
    <property type="entry name" value="ABC_carbohydrate_import_ATPase"/>
</dbReference>
<dbReference type="eggNOG" id="COG1129">
    <property type="taxonomic scope" value="Bacteria"/>
</dbReference>
<evidence type="ECO:0000256" key="2">
    <source>
        <dbReference type="ARBA" id="ARBA00022475"/>
    </source>
</evidence>
<reference evidence="10 11" key="1">
    <citation type="submission" date="2010-04" db="EMBL/GenBank/DDBJ databases">
        <title>The genome of Herbaspirillum seropedicae SmR1, an endophytic, nitrogen-fixing, plant-growth promoting beta-Proteobacteria.</title>
        <authorList>
            <person name="Pedrosa F.O."/>
            <person name="Monteiro R.A."/>
            <person name="Wassem R."/>
            <person name="Cruz L.M."/>
            <person name="Ayub R.A."/>
            <person name="Colauto N.B."/>
            <person name="Fernandez M.A."/>
            <person name="Fungaro M.H.P."/>
            <person name="Grisard E.C."/>
            <person name="Hungria M."/>
            <person name="Madeira H.M.F."/>
            <person name="Nodari R.O."/>
            <person name="Osaku C.A."/>
            <person name="Petzl-Erler M.L."/>
            <person name="Terenzi H."/>
            <person name="Vieira L.G.E."/>
            <person name="Almeida M.I.M."/>
            <person name="Alves L.R."/>
            <person name="Arantes O.M.N."/>
            <person name="Balsanelli E."/>
            <person name="Barcellos F.G."/>
            <person name="Baura V.A."/>
            <person name="Binde D.R."/>
            <person name="Campo R.J."/>
            <person name="Chubatsu L.S."/>
            <person name="Chueire L.M.O."/>
            <person name="Ciferri R.R."/>
            <person name="Correa L.C."/>
            <person name="da Conceicao Silva J.L."/>
            <person name="Dabul A.N.G."/>
            <person name="Dambros B.P."/>
            <person name="Faoro H."/>
            <person name="Favetti A."/>
            <person name="Friedermann G."/>
            <person name="Furlaneto M.C."/>
            <person name="Gasques L.S."/>
            <person name="Gimenes C.C.T."/>
            <person name="Gioppo N.M.R."/>
            <person name="Glienke-Blanco C."/>
            <person name="Godoy L.P."/>
            <person name="Guerra M.P."/>
            <person name="Karp S."/>
            <person name="Kava-Cordeiro V."/>
            <person name="Margarido V.P."/>
            <person name="Mathioni S.M."/>
            <person name="Menck-Soares M.A."/>
            <person name="Murace N.K."/>
            <person name="Nicolas M.F."/>
            <person name="Oliveira C.E.C."/>
            <person name="Pagnan N.A.B."/>
            <person name="Pamphile J.A."/>
            <person name="Patussi E.V."/>
            <person name="Pereira L.F.P."/>
            <person name="Pereira-Ferrari L."/>
            <person name="Pinto F.G.S."/>
            <person name="Precoma C."/>
            <person name="Prioli A.J."/>
            <person name="Prioli S.M.A.P."/>
            <person name="Raittz R.T."/>
            <person name="Ramos H.J.O."/>
            <person name="Ribeiro E.M.S.F."/>
            <person name="Rigo L.U."/>
            <person name="Rocha C.L.M.S.C."/>
            <person name="Rocha S.N."/>
            <person name="Santos K."/>
            <person name="Satori D."/>
            <person name="Silva A.G."/>
            <person name="Simao R.C.G."/>
            <person name="Soares M.A.M."/>
            <person name="Souza E.M."/>
            <person name="Steffens M.B.R."/>
            <person name="Steindel M."/>
            <person name="Tadra-Sfeir M.Z."/>
            <person name="Takahashi E.K."/>
            <person name="Torres R.A."/>
            <person name="Valle J.S."/>
            <person name="Vernal J.I."/>
            <person name="Vilas-Boas L.A."/>
            <person name="Watanabe M.A.E."/>
            <person name="Weiss V.A."/>
            <person name="Yates M.A."/>
            <person name="Souza E.M."/>
        </authorList>
    </citation>
    <scope>NUCLEOTIDE SEQUENCE [LARGE SCALE GENOMIC DNA]</scope>
    <source>
        <strain evidence="10 11">SmR1</strain>
    </source>
</reference>